<dbReference type="Pfam" id="PF19514">
    <property type="entry name" value="MobC_2"/>
    <property type="match status" value="1"/>
</dbReference>
<dbReference type="EMBL" id="QRUY01000001">
    <property type="protein sequence ID" value="RGS10698.1"/>
    <property type="molecule type" value="Genomic_DNA"/>
</dbReference>
<evidence type="ECO:0008006" key="3">
    <source>
        <dbReference type="Google" id="ProtNLM"/>
    </source>
</evidence>
<dbReference type="Proteomes" id="UP000285750">
    <property type="component" value="Unassembled WGS sequence"/>
</dbReference>
<evidence type="ECO:0000313" key="2">
    <source>
        <dbReference type="Proteomes" id="UP000285750"/>
    </source>
</evidence>
<evidence type="ECO:0000313" key="1">
    <source>
        <dbReference type="EMBL" id="RGS10698.1"/>
    </source>
</evidence>
<name>A0A412HAQ8_9BACT</name>
<protein>
    <recommendedName>
        <fullName evidence="3">MobA protein</fullName>
    </recommendedName>
</protein>
<sequence length="147" mass="17870">MYHLIHFNMNTERKRGGRIPKLNPKSHHVMLRFDDDEWMKFLVMYEQTDVKAKAVFAKARIFGEPFKVLREDKTLVEYYTKLSSFHSQYRMIGNNYNQVVKELRCHFSEKKAMALLYKLENCTRELVSLTREIVELNRKFEERWSQR</sequence>
<accession>A0A412HAQ8</accession>
<dbReference type="InterPro" id="IPR045788">
    <property type="entry name" value="MobC_2"/>
</dbReference>
<comment type="caution">
    <text evidence="1">The sequence shown here is derived from an EMBL/GenBank/DDBJ whole genome shotgun (WGS) entry which is preliminary data.</text>
</comment>
<dbReference type="NCBIfam" id="NF041324">
    <property type="entry name" value="Bacteroid_MobA"/>
    <property type="match status" value="1"/>
</dbReference>
<gene>
    <name evidence="1" type="ORF">DWY14_00760</name>
</gene>
<proteinExistence type="predicted"/>
<dbReference type="AlphaFoldDB" id="A0A412HAQ8"/>
<reference evidence="1 2" key="1">
    <citation type="submission" date="2018-08" db="EMBL/GenBank/DDBJ databases">
        <title>A genome reference for cultivated species of the human gut microbiota.</title>
        <authorList>
            <person name="Zou Y."/>
            <person name="Xue W."/>
            <person name="Luo G."/>
        </authorList>
    </citation>
    <scope>NUCLEOTIDE SEQUENCE [LARGE SCALE GENOMIC DNA]</scope>
    <source>
        <strain evidence="1 2">AF24-16AC</strain>
    </source>
</reference>
<organism evidence="1 2">
    <name type="scientific">Phocaeicola plebeius</name>
    <dbReference type="NCBI Taxonomy" id="310297"/>
    <lineage>
        <taxon>Bacteria</taxon>
        <taxon>Pseudomonadati</taxon>
        <taxon>Bacteroidota</taxon>
        <taxon>Bacteroidia</taxon>
        <taxon>Bacteroidales</taxon>
        <taxon>Bacteroidaceae</taxon>
        <taxon>Phocaeicola</taxon>
    </lineage>
</organism>